<proteinExistence type="predicted"/>
<dbReference type="PANTHER" id="PTHR43280">
    <property type="entry name" value="ARAC-FAMILY TRANSCRIPTIONAL REGULATOR"/>
    <property type="match status" value="1"/>
</dbReference>
<dbReference type="InterPro" id="IPR018060">
    <property type="entry name" value="HTH_AraC"/>
</dbReference>
<keyword evidence="6" id="KW-1185">Reference proteome</keyword>
<evidence type="ECO:0000256" key="2">
    <source>
        <dbReference type="ARBA" id="ARBA00023125"/>
    </source>
</evidence>
<keyword evidence="3" id="KW-0804">Transcription</keyword>
<keyword evidence="1" id="KW-0805">Transcription regulation</keyword>
<sequence length="290" mass="33657">MHDVFGLIKPKHPLVSVIRFKDADIRSEYHHIRCSFGMYCITLKNETEGSMGYGRNSYDFNEGSMLFIKPGQVLSYDGHQSSAEDPGWALLFHPDLIRKSGLSKSIDNYSFFSYDITEALHISDEEKQSLNELVTKIEKEYHQLIDRHSQKLIISNIELLLDYCTRYYDRQFYTRTNLNKDVLAKFENLLKDYYTDENQLRIGIPTVDYCGKELHMSSKYLSDLLKKETGKSAKNHIDDFLINKAKNRLLRSSESVSEIAFALGYEYSQHFSKTFKAKTGISPSEYRSLN</sequence>
<evidence type="ECO:0000313" key="6">
    <source>
        <dbReference type="Proteomes" id="UP000468581"/>
    </source>
</evidence>
<dbReference type="InterPro" id="IPR009057">
    <property type="entry name" value="Homeodomain-like_sf"/>
</dbReference>
<name>A0A6P0UPY1_9FLAO</name>
<evidence type="ECO:0000256" key="1">
    <source>
        <dbReference type="ARBA" id="ARBA00023015"/>
    </source>
</evidence>
<dbReference type="SUPFAM" id="SSF46689">
    <property type="entry name" value="Homeodomain-like"/>
    <property type="match status" value="1"/>
</dbReference>
<dbReference type="GO" id="GO:0003700">
    <property type="term" value="F:DNA-binding transcription factor activity"/>
    <property type="evidence" value="ECO:0007669"/>
    <property type="project" value="InterPro"/>
</dbReference>
<accession>A0A6P0UPY1</accession>
<dbReference type="PROSITE" id="PS01124">
    <property type="entry name" value="HTH_ARAC_FAMILY_2"/>
    <property type="match status" value="1"/>
</dbReference>
<dbReference type="SMART" id="SM00342">
    <property type="entry name" value="HTH_ARAC"/>
    <property type="match status" value="1"/>
</dbReference>
<feature type="domain" description="HTH araC/xylS-type" evidence="4">
    <location>
        <begin position="184"/>
        <end position="289"/>
    </location>
</feature>
<keyword evidence="2" id="KW-0238">DNA-binding</keyword>
<dbReference type="Pfam" id="PF12833">
    <property type="entry name" value="HTH_18"/>
    <property type="match status" value="1"/>
</dbReference>
<protein>
    <submittedName>
        <fullName evidence="5">Helix-turn-helix domain-containing protein</fullName>
    </submittedName>
</protein>
<evidence type="ECO:0000256" key="3">
    <source>
        <dbReference type="ARBA" id="ARBA00023163"/>
    </source>
</evidence>
<dbReference type="AlphaFoldDB" id="A0A6P0UPY1"/>
<dbReference type="InterPro" id="IPR020449">
    <property type="entry name" value="Tscrpt_reg_AraC-type_HTH"/>
</dbReference>
<dbReference type="PANTHER" id="PTHR43280:SF32">
    <property type="entry name" value="TRANSCRIPTIONAL REGULATORY PROTEIN"/>
    <property type="match status" value="1"/>
</dbReference>
<gene>
    <name evidence="5" type="ORF">GWK08_18190</name>
</gene>
<dbReference type="EMBL" id="JAABOO010000004">
    <property type="protein sequence ID" value="NER15391.1"/>
    <property type="molecule type" value="Genomic_DNA"/>
</dbReference>
<dbReference type="Gene3D" id="1.10.10.60">
    <property type="entry name" value="Homeodomain-like"/>
    <property type="match status" value="2"/>
</dbReference>
<reference evidence="5 6" key="1">
    <citation type="submission" date="2020-01" db="EMBL/GenBank/DDBJ databases">
        <title>Leptobacterium flavescens.</title>
        <authorList>
            <person name="Wang G."/>
        </authorList>
    </citation>
    <scope>NUCLEOTIDE SEQUENCE [LARGE SCALE GENOMIC DNA]</scope>
    <source>
        <strain evidence="5 6">KCTC 22160</strain>
    </source>
</reference>
<dbReference type="PRINTS" id="PR00032">
    <property type="entry name" value="HTHARAC"/>
</dbReference>
<evidence type="ECO:0000313" key="5">
    <source>
        <dbReference type="EMBL" id="NER15391.1"/>
    </source>
</evidence>
<dbReference type="GO" id="GO:0043565">
    <property type="term" value="F:sequence-specific DNA binding"/>
    <property type="evidence" value="ECO:0007669"/>
    <property type="project" value="InterPro"/>
</dbReference>
<organism evidence="5 6">
    <name type="scientific">Leptobacterium flavescens</name>
    <dbReference type="NCBI Taxonomy" id="472055"/>
    <lineage>
        <taxon>Bacteria</taxon>
        <taxon>Pseudomonadati</taxon>
        <taxon>Bacteroidota</taxon>
        <taxon>Flavobacteriia</taxon>
        <taxon>Flavobacteriales</taxon>
        <taxon>Flavobacteriaceae</taxon>
        <taxon>Leptobacterium</taxon>
    </lineage>
</organism>
<comment type="caution">
    <text evidence="5">The sequence shown here is derived from an EMBL/GenBank/DDBJ whole genome shotgun (WGS) entry which is preliminary data.</text>
</comment>
<evidence type="ECO:0000259" key="4">
    <source>
        <dbReference type="PROSITE" id="PS01124"/>
    </source>
</evidence>
<dbReference type="Proteomes" id="UP000468581">
    <property type="component" value="Unassembled WGS sequence"/>
</dbReference>